<protein>
    <submittedName>
        <fullName evidence="1">Uncharacterized protein</fullName>
    </submittedName>
</protein>
<gene>
    <name evidence="1" type="ORF">MON38_20755</name>
</gene>
<evidence type="ECO:0000313" key="1">
    <source>
        <dbReference type="EMBL" id="MCI1189860.1"/>
    </source>
</evidence>
<sequence>MSLNYPSNHLEGLMGLSEKYEKLLRPATRFSESALTKSAARALKAANPFLEVQERINAKLPQPTGFFALLESTQHARSIAGQLQSLSALTRPFEPPLAALRTPMSEWAALRQPLVDMTPFRALHQQQQTQLATFSQQLAESVRSVQHFADLMRPGLEVLTPGGLWSSRLMEWADKFDAAAAEFDGQPALGGEDAGVAEQDGAGMASILEPLGNRLDALEVVSAADVAALREYLEEVYAAITTTIGLAVLKMLRTGHGAAAGLMLYAGTMGGFLTLVGLPIVVDSYITRIDALLHPEHAAATKEDLRQLKADMLASIKQMAAEQGQLRTVGRRLRVRAKPTERALCLGTVRAGQQVVVLGLAGKRAYISYQDVDQLPMHGWVLKKYLNRRSSSGQ</sequence>
<comment type="caution">
    <text evidence="1">The sequence shown here is derived from an EMBL/GenBank/DDBJ whole genome shotgun (WGS) entry which is preliminary data.</text>
</comment>
<dbReference type="AlphaFoldDB" id="A0A9X1VMM0"/>
<keyword evidence="2" id="KW-1185">Reference proteome</keyword>
<dbReference type="Gene3D" id="2.30.30.40">
    <property type="entry name" value="SH3 Domains"/>
    <property type="match status" value="1"/>
</dbReference>
<dbReference type="EMBL" id="JALBGC010000006">
    <property type="protein sequence ID" value="MCI1189860.1"/>
    <property type="molecule type" value="Genomic_DNA"/>
</dbReference>
<organism evidence="1 2">
    <name type="scientific">Hymenobacter cyanobacteriorum</name>
    <dbReference type="NCBI Taxonomy" id="2926463"/>
    <lineage>
        <taxon>Bacteria</taxon>
        <taxon>Pseudomonadati</taxon>
        <taxon>Bacteroidota</taxon>
        <taxon>Cytophagia</taxon>
        <taxon>Cytophagales</taxon>
        <taxon>Hymenobacteraceae</taxon>
        <taxon>Hymenobacter</taxon>
    </lineage>
</organism>
<evidence type="ECO:0000313" key="2">
    <source>
        <dbReference type="Proteomes" id="UP001139193"/>
    </source>
</evidence>
<proteinExistence type="predicted"/>
<accession>A0A9X1VMM0</accession>
<name>A0A9X1VMM0_9BACT</name>
<dbReference type="RefSeq" id="WP_241938069.1">
    <property type="nucleotide sequence ID" value="NZ_JALBGC010000006.1"/>
</dbReference>
<reference evidence="1" key="1">
    <citation type="submission" date="2022-03" db="EMBL/GenBank/DDBJ databases">
        <title>Bacterial whole genome sequence for Hymenobacter sp. DH14.</title>
        <authorList>
            <person name="Le V."/>
        </authorList>
    </citation>
    <scope>NUCLEOTIDE SEQUENCE</scope>
    <source>
        <strain evidence="1">DH14</strain>
    </source>
</reference>
<dbReference type="Proteomes" id="UP001139193">
    <property type="component" value="Unassembled WGS sequence"/>
</dbReference>